<dbReference type="GO" id="GO:0006534">
    <property type="term" value="P:cysteine metabolic process"/>
    <property type="evidence" value="ECO:0007669"/>
    <property type="project" value="InterPro"/>
</dbReference>
<dbReference type="SUPFAM" id="SSF53383">
    <property type="entry name" value="PLP-dependent transferases"/>
    <property type="match status" value="1"/>
</dbReference>
<dbReference type="Gene3D" id="3.40.640.10">
    <property type="entry name" value="Type I PLP-dependent aspartate aminotransferase-like (Major domain)"/>
    <property type="match status" value="1"/>
</dbReference>
<comment type="cofactor">
    <cofactor evidence="1 7">
        <name>pyridoxal 5'-phosphate</name>
        <dbReference type="ChEBI" id="CHEBI:597326"/>
    </cofactor>
</comment>
<dbReference type="GO" id="GO:0030170">
    <property type="term" value="F:pyridoxal phosphate binding"/>
    <property type="evidence" value="ECO:0007669"/>
    <property type="project" value="InterPro"/>
</dbReference>
<evidence type="ECO:0000256" key="3">
    <source>
        <dbReference type="ARBA" id="ARBA00012239"/>
    </source>
</evidence>
<keyword evidence="10" id="KW-1185">Reference proteome</keyword>
<protein>
    <recommendedName>
        <fullName evidence="3">cysteine desulfurase</fullName>
        <ecNumber evidence="3">2.8.1.7</ecNumber>
    </recommendedName>
</protein>
<keyword evidence="4 9" id="KW-0808">Transferase</keyword>
<dbReference type="InterPro" id="IPR000192">
    <property type="entry name" value="Aminotrans_V_dom"/>
</dbReference>
<dbReference type="InterPro" id="IPR015421">
    <property type="entry name" value="PyrdxlP-dep_Trfase_major"/>
</dbReference>
<dbReference type="Pfam" id="PF00266">
    <property type="entry name" value="Aminotran_5"/>
    <property type="match status" value="1"/>
</dbReference>
<evidence type="ECO:0000313" key="10">
    <source>
        <dbReference type="Proteomes" id="UP001183006"/>
    </source>
</evidence>
<dbReference type="PIRSF" id="PIRSF005572">
    <property type="entry name" value="NifS"/>
    <property type="match status" value="1"/>
</dbReference>
<dbReference type="KEGG" id="mmav:RE476_06840"/>
<dbReference type="InterPro" id="IPR015424">
    <property type="entry name" value="PyrdxlP-dep_Trfase"/>
</dbReference>
<dbReference type="InterPro" id="IPR020578">
    <property type="entry name" value="Aminotrans_V_PyrdxlP_BS"/>
</dbReference>
<comment type="catalytic activity">
    <reaction evidence="6">
        <text>(sulfur carrier)-H + L-cysteine = (sulfur carrier)-SH + L-alanine</text>
        <dbReference type="Rhea" id="RHEA:43892"/>
        <dbReference type="Rhea" id="RHEA-COMP:14737"/>
        <dbReference type="Rhea" id="RHEA-COMP:14739"/>
        <dbReference type="ChEBI" id="CHEBI:29917"/>
        <dbReference type="ChEBI" id="CHEBI:35235"/>
        <dbReference type="ChEBI" id="CHEBI:57972"/>
        <dbReference type="ChEBI" id="CHEBI:64428"/>
        <dbReference type="EC" id="2.8.1.7"/>
    </reaction>
</comment>
<dbReference type="Gene3D" id="3.90.1150.10">
    <property type="entry name" value="Aspartate Aminotransferase, domain 1"/>
    <property type="match status" value="1"/>
</dbReference>
<proteinExistence type="inferred from homology"/>
<dbReference type="PANTHER" id="PTHR43586:SF8">
    <property type="entry name" value="CYSTEINE DESULFURASE 1, CHLOROPLASTIC"/>
    <property type="match status" value="1"/>
</dbReference>
<dbReference type="GeneID" id="84229843"/>
<reference evidence="9" key="1">
    <citation type="submission" date="2023-08" db="EMBL/GenBank/DDBJ databases">
        <title>Methanolobus mangrovi sp. nov. and Methanolobus sediminis sp. nov, two novel methylotrophic methanogens isolated from mangrove sediments in China.</title>
        <authorList>
            <person name="Zhou J."/>
        </authorList>
    </citation>
    <scope>NUCLEOTIDE SEQUENCE</scope>
    <source>
        <strain evidence="9">FTZ2</strain>
    </source>
</reference>
<dbReference type="EMBL" id="CP133594">
    <property type="protein sequence ID" value="WMW21133.1"/>
    <property type="molecule type" value="Genomic_DNA"/>
</dbReference>
<accession>A0AA51UDP0</accession>
<dbReference type="Proteomes" id="UP001183006">
    <property type="component" value="Chromosome"/>
</dbReference>
<evidence type="ECO:0000256" key="5">
    <source>
        <dbReference type="ARBA" id="ARBA00022898"/>
    </source>
</evidence>
<dbReference type="InterPro" id="IPR016454">
    <property type="entry name" value="Cysteine_dSase"/>
</dbReference>
<evidence type="ECO:0000256" key="2">
    <source>
        <dbReference type="ARBA" id="ARBA00010447"/>
    </source>
</evidence>
<evidence type="ECO:0000256" key="4">
    <source>
        <dbReference type="ARBA" id="ARBA00022679"/>
    </source>
</evidence>
<organism evidence="9 10">
    <name type="scientific">Methanolobus mangrovi</name>
    <dbReference type="NCBI Taxonomy" id="3072977"/>
    <lineage>
        <taxon>Archaea</taxon>
        <taxon>Methanobacteriati</taxon>
        <taxon>Methanobacteriota</taxon>
        <taxon>Stenosarchaea group</taxon>
        <taxon>Methanomicrobia</taxon>
        <taxon>Methanosarcinales</taxon>
        <taxon>Methanosarcinaceae</taxon>
        <taxon>Methanolobus</taxon>
    </lineage>
</organism>
<dbReference type="AlphaFoldDB" id="A0AA51UDP0"/>
<dbReference type="CDD" id="cd06453">
    <property type="entry name" value="SufS_like"/>
    <property type="match status" value="1"/>
</dbReference>
<dbReference type="RefSeq" id="WP_309306919.1">
    <property type="nucleotide sequence ID" value="NZ_CP133594.1"/>
</dbReference>
<evidence type="ECO:0000313" key="9">
    <source>
        <dbReference type="EMBL" id="WMW21133.1"/>
    </source>
</evidence>
<keyword evidence="5" id="KW-0663">Pyridoxal phosphate</keyword>
<sequence>MLNVKRIRGDFPILGDVSYMDNAATSLSPEQVLSSTNDFERHYRANVGRGVHRLTNVASQRYWHAHQKIARFIGGESGITVLTKNTTEAINMVACGTKWNKGDKVVTTILEHHSDFLPWMRLRKRGVNVSIIRTDAHGSLDIKDFEAAIDENTKIVAVTHASNVLGNLLPVKEIAAICHEKGAKLLVDGAQSVPHIPIDVKELGCDYLCFSGHKMLGPTGTGILWMKEEGLQPLMLGGGMIGKVSVDDYTLAEGYEKYEAGTPNISGMIGLATAIDYLDDIGMQNIKEHEDKLTKRLLSGLHGIENVTVYGPENIHERIGVVSFNVEGMHPHEVAHILDEGAAIMTRSGEHCCQPLMNHMGLESGTVRASLYLYNTDEEVDLLIDTMEELTRRL</sequence>
<comment type="similarity">
    <text evidence="2">Belongs to the class-V pyridoxal-phosphate-dependent aminotransferase family. Csd subfamily.</text>
</comment>
<gene>
    <name evidence="9" type="ORF">RE476_06840</name>
</gene>
<evidence type="ECO:0000256" key="6">
    <source>
        <dbReference type="ARBA" id="ARBA00050776"/>
    </source>
</evidence>
<dbReference type="EC" id="2.8.1.7" evidence="3"/>
<dbReference type="InterPro" id="IPR010970">
    <property type="entry name" value="Cys_dSase_SufS"/>
</dbReference>
<evidence type="ECO:0000259" key="8">
    <source>
        <dbReference type="Pfam" id="PF00266"/>
    </source>
</evidence>
<name>A0AA51UDP0_9EURY</name>
<dbReference type="GO" id="GO:0031071">
    <property type="term" value="F:cysteine desulfurase activity"/>
    <property type="evidence" value="ECO:0007669"/>
    <property type="project" value="UniProtKB-EC"/>
</dbReference>
<evidence type="ECO:0000256" key="7">
    <source>
        <dbReference type="RuleBase" id="RU004504"/>
    </source>
</evidence>
<dbReference type="InterPro" id="IPR015422">
    <property type="entry name" value="PyrdxlP-dep_Trfase_small"/>
</dbReference>
<dbReference type="PROSITE" id="PS00595">
    <property type="entry name" value="AA_TRANSFER_CLASS_5"/>
    <property type="match status" value="1"/>
</dbReference>
<dbReference type="PANTHER" id="PTHR43586">
    <property type="entry name" value="CYSTEINE DESULFURASE"/>
    <property type="match status" value="1"/>
</dbReference>
<feature type="domain" description="Aminotransferase class V" evidence="8">
    <location>
        <begin position="19"/>
        <end position="383"/>
    </location>
</feature>
<evidence type="ECO:0000256" key="1">
    <source>
        <dbReference type="ARBA" id="ARBA00001933"/>
    </source>
</evidence>